<dbReference type="SUPFAM" id="SSF52540">
    <property type="entry name" value="P-loop containing nucleoside triphosphate hydrolases"/>
    <property type="match status" value="1"/>
</dbReference>
<proteinExistence type="predicted"/>
<gene>
    <name evidence="1" type="ORF">CEN46_25210</name>
</gene>
<evidence type="ECO:0008006" key="3">
    <source>
        <dbReference type="Google" id="ProtNLM"/>
    </source>
</evidence>
<dbReference type="Proteomes" id="UP000235081">
    <property type="component" value="Unassembled WGS sequence"/>
</dbReference>
<dbReference type="RefSeq" id="WP_102183629.1">
    <property type="nucleotide sequence ID" value="NZ_NMQE01000911.1"/>
</dbReference>
<comment type="caution">
    <text evidence="1">The sequence shown here is derived from an EMBL/GenBank/DDBJ whole genome shotgun (WGS) entry which is preliminary data.</text>
</comment>
<sequence>MYSTFNKKPCNLFLLVGLKGSGKTFTGTVLEKYLDVKFLRIEPIFLEILRREPKLAGIPLEQRGFQIVLEKLDELAQSNSNLCIESTGTAHTFPELLAALRQGFRVFMIHMKAPLDTCIERVMTRDASAHIPVSDHRLKEINERALLVDLPWDLEIDNSEFQDETAIVKSVKRLLQQQSGA</sequence>
<dbReference type="Gene3D" id="3.40.50.300">
    <property type="entry name" value="P-loop containing nucleotide triphosphate hydrolases"/>
    <property type="match status" value="1"/>
</dbReference>
<reference evidence="1 2" key="1">
    <citation type="submission" date="2017-07" db="EMBL/GenBank/DDBJ databases">
        <title>Genomes of Fischerella (Mastigocladus) sp. strains.</title>
        <authorList>
            <person name="Miller S.R."/>
        </authorList>
    </citation>
    <scope>NUCLEOTIDE SEQUENCE [LARGE SCALE GENOMIC DNA]</scope>
    <source>
        <strain evidence="1 2">CCMEE 5318</strain>
    </source>
</reference>
<dbReference type="EMBL" id="NMQE01000911">
    <property type="protein sequence ID" value="PMB16020.1"/>
    <property type="molecule type" value="Genomic_DNA"/>
</dbReference>
<dbReference type="AlphaFoldDB" id="A0A2N6L4L3"/>
<evidence type="ECO:0000313" key="2">
    <source>
        <dbReference type="Proteomes" id="UP000235081"/>
    </source>
</evidence>
<dbReference type="InterPro" id="IPR027417">
    <property type="entry name" value="P-loop_NTPase"/>
</dbReference>
<protein>
    <recommendedName>
        <fullName evidence="3">Shikimate kinase</fullName>
    </recommendedName>
</protein>
<organism evidence="1 2">
    <name type="scientific">Fischerella thermalis CCMEE 5318</name>
    <dbReference type="NCBI Taxonomy" id="2019666"/>
    <lineage>
        <taxon>Bacteria</taxon>
        <taxon>Bacillati</taxon>
        <taxon>Cyanobacteriota</taxon>
        <taxon>Cyanophyceae</taxon>
        <taxon>Nostocales</taxon>
        <taxon>Hapalosiphonaceae</taxon>
        <taxon>Fischerella</taxon>
    </lineage>
</organism>
<dbReference type="Pfam" id="PF13671">
    <property type="entry name" value="AAA_33"/>
    <property type="match status" value="1"/>
</dbReference>
<name>A0A2N6L4L3_9CYAN</name>
<evidence type="ECO:0000313" key="1">
    <source>
        <dbReference type="EMBL" id="PMB16020.1"/>
    </source>
</evidence>
<accession>A0A2N6L4L3</accession>